<dbReference type="RefSeq" id="WP_142257965.1">
    <property type="nucleotide sequence ID" value="NZ_BMPV01000004.1"/>
</dbReference>
<evidence type="ECO:0000256" key="1">
    <source>
        <dbReference type="SAM" id="MobiDB-lite"/>
    </source>
</evidence>
<dbReference type="AlphaFoldDB" id="A0A543ISY1"/>
<name>A0A543ISY1_9ACTN</name>
<accession>A0A543ISY1</accession>
<dbReference type="InterPro" id="IPR025339">
    <property type="entry name" value="DUF4245"/>
</dbReference>
<feature type="transmembrane region" description="Helical" evidence="2">
    <location>
        <begin position="6"/>
        <end position="28"/>
    </location>
</feature>
<dbReference type="Pfam" id="PF14030">
    <property type="entry name" value="DUF4245"/>
    <property type="match status" value="1"/>
</dbReference>
<keyword evidence="2" id="KW-0472">Membrane</keyword>
<dbReference type="OrthoDB" id="5146801at2"/>
<proteinExistence type="predicted"/>
<evidence type="ECO:0000313" key="3">
    <source>
        <dbReference type="EMBL" id="TQM73686.1"/>
    </source>
</evidence>
<protein>
    <submittedName>
        <fullName evidence="3">Uncharacterized protein DUF4245</fullName>
    </submittedName>
</protein>
<feature type="compositionally biased region" description="Low complexity" evidence="1">
    <location>
        <begin position="183"/>
        <end position="205"/>
    </location>
</feature>
<reference evidence="3 4" key="1">
    <citation type="submission" date="2019-06" db="EMBL/GenBank/DDBJ databases">
        <title>Sequencing the genomes of 1000 actinobacteria strains.</title>
        <authorList>
            <person name="Klenk H.-P."/>
        </authorList>
    </citation>
    <scope>NUCLEOTIDE SEQUENCE [LARGE SCALE GENOMIC DNA]</scope>
    <source>
        <strain evidence="3 4">DSM 43186</strain>
    </source>
</reference>
<keyword evidence="2" id="KW-1133">Transmembrane helix</keyword>
<keyword evidence="2" id="KW-0812">Transmembrane</keyword>
<evidence type="ECO:0000313" key="4">
    <source>
        <dbReference type="Proteomes" id="UP000319213"/>
    </source>
</evidence>
<sequence>MGRFTQGFVGYAFALLVCLGAVGLFLLVTPQSRTERIPEVNFSIDLANARRQASFEVWAPEPVPANWVPNSSRIAPDQAFFTWRLGFATAKRRHAMLAQSDEQPAAEFANRMANSDKPVGTVEIAGATWEKRERPDKNQRTLIRFLDGATVVVTGTADWDELTTLATSLKAYPKVEDTPGPTPSASPSVSASAEAAATPSGGQDG</sequence>
<feature type="region of interest" description="Disordered" evidence="1">
    <location>
        <begin position="171"/>
        <end position="205"/>
    </location>
</feature>
<gene>
    <name evidence="3" type="ORF">FHX40_0339</name>
</gene>
<evidence type="ECO:0000256" key="2">
    <source>
        <dbReference type="SAM" id="Phobius"/>
    </source>
</evidence>
<dbReference type="Proteomes" id="UP000319213">
    <property type="component" value="Unassembled WGS sequence"/>
</dbReference>
<keyword evidence="4" id="KW-1185">Reference proteome</keyword>
<comment type="caution">
    <text evidence="3">The sequence shown here is derived from an EMBL/GenBank/DDBJ whole genome shotgun (WGS) entry which is preliminary data.</text>
</comment>
<organism evidence="3 4">
    <name type="scientific">Thermopolyspora flexuosa</name>
    <dbReference type="NCBI Taxonomy" id="103836"/>
    <lineage>
        <taxon>Bacteria</taxon>
        <taxon>Bacillati</taxon>
        <taxon>Actinomycetota</taxon>
        <taxon>Actinomycetes</taxon>
        <taxon>Streptosporangiales</taxon>
        <taxon>Streptosporangiaceae</taxon>
        <taxon>Thermopolyspora</taxon>
    </lineage>
</organism>
<dbReference type="EMBL" id="VFPQ01000001">
    <property type="protein sequence ID" value="TQM73686.1"/>
    <property type="molecule type" value="Genomic_DNA"/>
</dbReference>